<organism evidence="5">
    <name type="scientific">Timema genevievae</name>
    <name type="common">Walking stick</name>
    <dbReference type="NCBI Taxonomy" id="629358"/>
    <lineage>
        <taxon>Eukaryota</taxon>
        <taxon>Metazoa</taxon>
        <taxon>Ecdysozoa</taxon>
        <taxon>Arthropoda</taxon>
        <taxon>Hexapoda</taxon>
        <taxon>Insecta</taxon>
        <taxon>Pterygota</taxon>
        <taxon>Neoptera</taxon>
        <taxon>Polyneoptera</taxon>
        <taxon>Phasmatodea</taxon>
        <taxon>Timematodea</taxon>
        <taxon>Timematoidea</taxon>
        <taxon>Timematidae</taxon>
        <taxon>Timema</taxon>
    </lineage>
</organism>
<comment type="subcellular location">
    <subcellularLocation>
        <location evidence="1">Nucleus</location>
    </subcellularLocation>
</comment>
<name>A0A7R9JPV7_TIMGE</name>
<evidence type="ECO:0008006" key="6">
    <source>
        <dbReference type="Google" id="ProtNLM"/>
    </source>
</evidence>
<feature type="compositionally biased region" description="Basic residues" evidence="4">
    <location>
        <begin position="104"/>
        <end position="124"/>
    </location>
</feature>
<evidence type="ECO:0000313" key="5">
    <source>
        <dbReference type="EMBL" id="CAD7587030.1"/>
    </source>
</evidence>
<dbReference type="Pfam" id="PF08424">
    <property type="entry name" value="NRDE-2"/>
    <property type="match status" value="1"/>
</dbReference>
<keyword evidence="3" id="KW-0539">Nucleus</keyword>
<feature type="compositionally biased region" description="Basic and acidic residues" evidence="4">
    <location>
        <begin position="213"/>
        <end position="226"/>
    </location>
</feature>
<comment type="similarity">
    <text evidence="2">Belongs to the NRDE2 family.</text>
</comment>
<dbReference type="GO" id="GO:1902369">
    <property type="term" value="P:negative regulation of RNA catabolic process"/>
    <property type="evidence" value="ECO:0007669"/>
    <property type="project" value="TreeGrafter"/>
</dbReference>
<protein>
    <recommendedName>
        <fullName evidence="6">Protein NRDE2 homolog</fullName>
    </recommendedName>
</protein>
<proteinExistence type="inferred from homology"/>
<dbReference type="PANTHER" id="PTHR13471">
    <property type="entry name" value="TETRATRICOPEPTIDE-LIKE HELICAL"/>
    <property type="match status" value="1"/>
</dbReference>
<accession>A0A7R9JPV7</accession>
<reference evidence="5" key="1">
    <citation type="submission" date="2020-11" db="EMBL/GenBank/DDBJ databases">
        <authorList>
            <person name="Tran Van P."/>
        </authorList>
    </citation>
    <scope>NUCLEOTIDE SEQUENCE</scope>
</reference>
<sequence>MSLFPAYANDNCKSNIQTIQTEHSKEDAKVIDSSQESWLQNQSFSLNISQIPLPSTSLVKEIPLPLTSTLLENKREPRKPYEVILSSDDEEPDKVTTDVQTSSHHSRRLHDKKRKSAKKRKKRSRDKETSKSRSRAVSSRTKVENLDNEVFFEDRKREKANLSVSTLYRPAVPWYECRWRGVLGATFHKKKLSKKKFHKDRYHVRILEEDPGAVRKDRKEEGEDRSAGSVLEEEMSKKTAEFNKKLAEDPHDVNTWLGYSRYQDTVSQFERTFRRGGGASGSRVAAERKLAILDKALSHNPDSVPLLQERFVVADEVFPADQVSEQLAALTEKQPSNLTLWSDYIGSTQCSLAMCSASTVLAMYGQALGKLHQSRRGVPALQVKITEQKILALTLQCGLFLRQAGLWEQLWILLRLCLELNVFQSSSASAPNRFNIKPSIPEDQVINIEDSILNSQLPLPTLWLRVEKLREGVHWLPWDKPTNCEDPQRVVFPDDVSDFLHPVTTSSLDIHLVTIVLVLLKVPLLPSRHTALHAIRLTKVSWGLDTVENLLPAFTTFGTVDLGSVDILKDITELTSGPQYLFEHLGQEHYLNFVINVFQACGESLKEPSQTAVFVWWLRFERLLISLDNQGRCKLPQHRKKKLKSSIKDFLKRECFRNNLVLYREYALIEYELGNHDSAFKILKTAILARDIGVPVVCVLDDQEKSGLCSLYRTLCELLLHHDLSKTIDAVETPKQEIAVQVLVALGLGIPLLDVPRAMSLEQVAQTVDKFHHITAELLVDSDSVAAEVVGTEHLLPDFIVDWISCYAWFLSLTHSPWTASAMLLDALVKIPRATFEADSVLTVWACRREALLECYVMVMHHHCQSTAGTYSELWGILHQALAEFPNNLNFLATVAKIECSHGCVGSPWWKLARSLSHGDAVAPQLFHLFLANRRHVWVEDAAKIGHELLHSGGPVVPDLSHRHRLSAVYGRLCTHRATRSCPLLWRMYLQFLFTQENQSACRAAFYQAVERCPWVKALYLDAVKLLPEELPHIQDLLIEKELRLHVTPEELDILRSDTVT</sequence>
<dbReference type="GO" id="GO:0031048">
    <property type="term" value="P:regulatory ncRNA-mediated heterochromatin formation"/>
    <property type="evidence" value="ECO:0007669"/>
    <property type="project" value="TreeGrafter"/>
</dbReference>
<dbReference type="AlphaFoldDB" id="A0A7R9JPV7"/>
<evidence type="ECO:0000256" key="4">
    <source>
        <dbReference type="SAM" id="MobiDB-lite"/>
    </source>
</evidence>
<dbReference type="GO" id="GO:0071013">
    <property type="term" value="C:catalytic step 2 spliceosome"/>
    <property type="evidence" value="ECO:0007669"/>
    <property type="project" value="TreeGrafter"/>
</dbReference>
<evidence type="ECO:0000256" key="2">
    <source>
        <dbReference type="ARBA" id="ARBA00009265"/>
    </source>
</evidence>
<dbReference type="EMBL" id="OE839384">
    <property type="protein sequence ID" value="CAD7587030.1"/>
    <property type="molecule type" value="Genomic_DNA"/>
</dbReference>
<feature type="region of interest" description="Disordered" evidence="4">
    <location>
        <begin position="213"/>
        <end position="234"/>
    </location>
</feature>
<gene>
    <name evidence="5" type="ORF">TGEB3V08_LOCUS1263</name>
</gene>
<feature type="region of interest" description="Disordered" evidence="4">
    <location>
        <begin position="83"/>
        <end position="141"/>
    </location>
</feature>
<dbReference type="InterPro" id="IPR013633">
    <property type="entry name" value="NRDE-2"/>
</dbReference>
<evidence type="ECO:0000256" key="1">
    <source>
        <dbReference type="ARBA" id="ARBA00004123"/>
    </source>
</evidence>
<dbReference type="PANTHER" id="PTHR13471:SF0">
    <property type="entry name" value="NUCLEAR EXOSOME REGULATOR NRDE2"/>
    <property type="match status" value="1"/>
</dbReference>
<evidence type="ECO:0000256" key="3">
    <source>
        <dbReference type="ARBA" id="ARBA00023242"/>
    </source>
</evidence>